<feature type="domain" description="PPIase cyclophilin-type" evidence="3">
    <location>
        <begin position="203"/>
        <end position="314"/>
    </location>
</feature>
<feature type="compositionally biased region" description="Basic and acidic residues" evidence="2">
    <location>
        <begin position="85"/>
        <end position="100"/>
    </location>
</feature>
<dbReference type="Proteomes" id="UP000323000">
    <property type="component" value="Chromosome 8"/>
</dbReference>
<gene>
    <name evidence="4" type="ORF">EZV62_018362</name>
</gene>
<comment type="similarity">
    <text evidence="1">Belongs to the cyclophilin-type PPIase family.</text>
</comment>
<dbReference type="Gene3D" id="2.40.100.10">
    <property type="entry name" value="Cyclophilin-like"/>
    <property type="match status" value="1"/>
</dbReference>
<dbReference type="GO" id="GO:0006457">
    <property type="term" value="P:protein folding"/>
    <property type="evidence" value="ECO:0007669"/>
    <property type="project" value="TreeGrafter"/>
</dbReference>
<organism evidence="4 5">
    <name type="scientific">Acer yangbiense</name>
    <dbReference type="NCBI Taxonomy" id="1000413"/>
    <lineage>
        <taxon>Eukaryota</taxon>
        <taxon>Viridiplantae</taxon>
        <taxon>Streptophyta</taxon>
        <taxon>Embryophyta</taxon>
        <taxon>Tracheophyta</taxon>
        <taxon>Spermatophyta</taxon>
        <taxon>Magnoliopsida</taxon>
        <taxon>eudicotyledons</taxon>
        <taxon>Gunneridae</taxon>
        <taxon>Pentapetalae</taxon>
        <taxon>rosids</taxon>
        <taxon>malvids</taxon>
        <taxon>Sapindales</taxon>
        <taxon>Sapindaceae</taxon>
        <taxon>Hippocastanoideae</taxon>
        <taxon>Acereae</taxon>
        <taxon>Acer</taxon>
    </lineage>
</organism>
<dbReference type="AlphaFoldDB" id="A0A5C7HJT3"/>
<keyword evidence="5" id="KW-1185">Reference proteome</keyword>
<dbReference type="PANTHER" id="PTHR11071">
    <property type="entry name" value="PEPTIDYL-PROLYL CIS-TRANS ISOMERASE"/>
    <property type="match status" value="1"/>
</dbReference>
<dbReference type="InterPro" id="IPR002130">
    <property type="entry name" value="Cyclophilin-type_PPIase_dom"/>
</dbReference>
<proteinExistence type="inferred from homology"/>
<accession>A0A5C7HJT3</accession>
<dbReference type="GO" id="GO:0003755">
    <property type="term" value="F:peptidyl-prolyl cis-trans isomerase activity"/>
    <property type="evidence" value="ECO:0007669"/>
    <property type="project" value="InterPro"/>
</dbReference>
<dbReference type="OrthoDB" id="193499at2759"/>
<dbReference type="SUPFAM" id="SSF50891">
    <property type="entry name" value="Cyclophilin-like"/>
    <property type="match status" value="1"/>
</dbReference>
<dbReference type="GO" id="GO:0016018">
    <property type="term" value="F:cyclosporin A binding"/>
    <property type="evidence" value="ECO:0007669"/>
    <property type="project" value="TreeGrafter"/>
</dbReference>
<comment type="caution">
    <text evidence="4">The sequence shown here is derived from an EMBL/GenBank/DDBJ whole genome shotgun (WGS) entry which is preliminary data.</text>
</comment>
<reference evidence="5" key="1">
    <citation type="journal article" date="2019" name="Gigascience">
        <title>De novo genome assembly of the endangered Acer yangbiense, a plant species with extremely small populations endemic to Yunnan Province, China.</title>
        <authorList>
            <person name="Yang J."/>
            <person name="Wariss H.M."/>
            <person name="Tao L."/>
            <person name="Zhang R."/>
            <person name="Yun Q."/>
            <person name="Hollingsworth P."/>
            <person name="Dao Z."/>
            <person name="Luo G."/>
            <person name="Guo H."/>
            <person name="Ma Y."/>
            <person name="Sun W."/>
        </authorList>
    </citation>
    <scope>NUCLEOTIDE SEQUENCE [LARGE SCALE GENOMIC DNA]</scope>
    <source>
        <strain evidence="5">cv. Malutang</strain>
    </source>
</reference>
<evidence type="ECO:0000313" key="4">
    <source>
        <dbReference type="EMBL" id="TXG57049.1"/>
    </source>
</evidence>
<name>A0A5C7HJT3_9ROSI</name>
<sequence>MYNRITASFERSPDDPLSRKKLFDDTDFQTHKSTFQTCIQPSTIADLYSAIASLIKESDSNTAKLIKESEERQLSSFRAELSKIREEMKVEDRPAKKSTEDNSGTSKQKNDKVYEEDLNGEILCKLVEKSDVQGDDASNWKMENSDDAHKHSSDPVTDALADSKMVEVNLKRRWDILMEEMDSVRAIQEVEMSEQEKGNEGKALCTGEKGIGKNGKPLHYKGTTFHRVIPRSMFIGEDITEGNGLGGESIYGDSFADENFVNKHIGPGILSMANTSPGTNNSQFLILTAKTEWLDGTNVVFSIVVEGFDVIKVV</sequence>
<feature type="compositionally biased region" description="Basic and acidic residues" evidence="2">
    <location>
        <begin position="143"/>
        <end position="153"/>
    </location>
</feature>
<evidence type="ECO:0000256" key="1">
    <source>
        <dbReference type="ARBA" id="ARBA00007365"/>
    </source>
</evidence>
<evidence type="ECO:0000259" key="3">
    <source>
        <dbReference type="PROSITE" id="PS50072"/>
    </source>
</evidence>
<protein>
    <recommendedName>
        <fullName evidence="3">PPIase cyclophilin-type domain-containing protein</fullName>
    </recommendedName>
</protein>
<evidence type="ECO:0000313" key="5">
    <source>
        <dbReference type="Proteomes" id="UP000323000"/>
    </source>
</evidence>
<dbReference type="InterPro" id="IPR029000">
    <property type="entry name" value="Cyclophilin-like_dom_sf"/>
</dbReference>
<dbReference type="GO" id="GO:0005737">
    <property type="term" value="C:cytoplasm"/>
    <property type="evidence" value="ECO:0007669"/>
    <property type="project" value="TreeGrafter"/>
</dbReference>
<dbReference type="PRINTS" id="PR00153">
    <property type="entry name" value="CSAPPISMRASE"/>
</dbReference>
<dbReference type="PROSITE" id="PS50072">
    <property type="entry name" value="CSA_PPIASE_2"/>
    <property type="match status" value="1"/>
</dbReference>
<dbReference type="PANTHER" id="PTHR11071:SF557">
    <property type="entry name" value="PEPTIDYL-PROLYL CIS-TRANS ISOMERASE"/>
    <property type="match status" value="1"/>
</dbReference>
<feature type="region of interest" description="Disordered" evidence="2">
    <location>
        <begin position="85"/>
        <end position="112"/>
    </location>
</feature>
<dbReference type="EMBL" id="VAHF01000008">
    <property type="protein sequence ID" value="TXG57049.1"/>
    <property type="molecule type" value="Genomic_DNA"/>
</dbReference>
<evidence type="ECO:0000256" key="2">
    <source>
        <dbReference type="SAM" id="MobiDB-lite"/>
    </source>
</evidence>
<dbReference type="Pfam" id="PF00160">
    <property type="entry name" value="Pro_isomerase"/>
    <property type="match status" value="1"/>
</dbReference>
<feature type="region of interest" description="Disordered" evidence="2">
    <location>
        <begin position="135"/>
        <end position="156"/>
    </location>
</feature>